<evidence type="ECO:0008006" key="4">
    <source>
        <dbReference type="Google" id="ProtNLM"/>
    </source>
</evidence>
<name>A0A9W9ZAF6_9CNID</name>
<gene>
    <name evidence="2" type="ORF">OS493_027287</name>
</gene>
<evidence type="ECO:0000313" key="3">
    <source>
        <dbReference type="Proteomes" id="UP001163046"/>
    </source>
</evidence>
<dbReference type="Proteomes" id="UP001163046">
    <property type="component" value="Unassembled WGS sequence"/>
</dbReference>
<proteinExistence type="predicted"/>
<dbReference type="AlphaFoldDB" id="A0A9W9ZAF6"/>
<reference evidence="2" key="1">
    <citation type="submission" date="2023-01" db="EMBL/GenBank/DDBJ databases">
        <title>Genome assembly of the deep-sea coral Lophelia pertusa.</title>
        <authorList>
            <person name="Herrera S."/>
            <person name="Cordes E."/>
        </authorList>
    </citation>
    <scope>NUCLEOTIDE SEQUENCE</scope>
    <source>
        <strain evidence="2">USNM1676648</strain>
        <tissue evidence="2">Polyp</tissue>
    </source>
</reference>
<sequence length="213" mass="24532">MVLHVITLRVILIVVVAVEWRVTADRLQRNQEKVPLSALTGQPKKITYRPATDDLAVSALKFGKWTKNNSLIEQTDYFVIGSNREKKRFWLRIKKVSSHDSGLYSFMVNDTVVKQWLLQVKDFLKKLKKPVCGRPLKKLASVCVAFSESDHPNCLSFPGPPLNLKVSLHLHEGYPIVQVKWNPPNTGKCFEREFETEIGVKSTALTDWRRKWF</sequence>
<dbReference type="InterPro" id="IPR013783">
    <property type="entry name" value="Ig-like_fold"/>
</dbReference>
<evidence type="ECO:0000313" key="2">
    <source>
        <dbReference type="EMBL" id="KAJ7377725.1"/>
    </source>
</evidence>
<dbReference type="InterPro" id="IPR036179">
    <property type="entry name" value="Ig-like_dom_sf"/>
</dbReference>
<organism evidence="2 3">
    <name type="scientific">Desmophyllum pertusum</name>
    <dbReference type="NCBI Taxonomy" id="174260"/>
    <lineage>
        <taxon>Eukaryota</taxon>
        <taxon>Metazoa</taxon>
        <taxon>Cnidaria</taxon>
        <taxon>Anthozoa</taxon>
        <taxon>Hexacorallia</taxon>
        <taxon>Scleractinia</taxon>
        <taxon>Caryophylliina</taxon>
        <taxon>Caryophylliidae</taxon>
        <taxon>Desmophyllum</taxon>
    </lineage>
</organism>
<feature type="signal peptide" evidence="1">
    <location>
        <begin position="1"/>
        <end position="17"/>
    </location>
</feature>
<dbReference type="SUPFAM" id="SSF48726">
    <property type="entry name" value="Immunoglobulin"/>
    <property type="match status" value="1"/>
</dbReference>
<keyword evidence="1" id="KW-0732">Signal</keyword>
<comment type="caution">
    <text evidence="2">The sequence shown here is derived from an EMBL/GenBank/DDBJ whole genome shotgun (WGS) entry which is preliminary data.</text>
</comment>
<dbReference type="Gene3D" id="2.60.40.10">
    <property type="entry name" value="Immunoglobulins"/>
    <property type="match status" value="1"/>
</dbReference>
<evidence type="ECO:0000256" key="1">
    <source>
        <dbReference type="SAM" id="SignalP"/>
    </source>
</evidence>
<protein>
    <recommendedName>
        <fullName evidence="4">Secreted protein</fullName>
    </recommendedName>
</protein>
<keyword evidence="3" id="KW-1185">Reference proteome</keyword>
<feature type="chain" id="PRO_5040912694" description="Secreted protein" evidence="1">
    <location>
        <begin position="18"/>
        <end position="213"/>
    </location>
</feature>
<dbReference type="OrthoDB" id="5990305at2759"/>
<dbReference type="CDD" id="cd00096">
    <property type="entry name" value="Ig"/>
    <property type="match status" value="1"/>
</dbReference>
<accession>A0A9W9ZAF6</accession>
<dbReference type="EMBL" id="MU826374">
    <property type="protein sequence ID" value="KAJ7377725.1"/>
    <property type="molecule type" value="Genomic_DNA"/>
</dbReference>